<feature type="chain" id="PRO_5035473035" description="Ricin B lectin domain-containing protein" evidence="2">
    <location>
        <begin position="19"/>
        <end position="437"/>
    </location>
</feature>
<feature type="compositionally biased region" description="Low complexity" evidence="1">
    <location>
        <begin position="225"/>
        <end position="240"/>
    </location>
</feature>
<reference evidence="3" key="1">
    <citation type="journal article" date="2021" name="Nat. Commun.">
        <title>Genetic determinants of endophytism in the Arabidopsis root mycobiome.</title>
        <authorList>
            <person name="Mesny F."/>
            <person name="Miyauchi S."/>
            <person name="Thiergart T."/>
            <person name="Pickel B."/>
            <person name="Atanasova L."/>
            <person name="Karlsson M."/>
            <person name="Huettel B."/>
            <person name="Barry K.W."/>
            <person name="Haridas S."/>
            <person name="Chen C."/>
            <person name="Bauer D."/>
            <person name="Andreopoulos W."/>
            <person name="Pangilinan J."/>
            <person name="LaButti K."/>
            <person name="Riley R."/>
            <person name="Lipzen A."/>
            <person name="Clum A."/>
            <person name="Drula E."/>
            <person name="Henrissat B."/>
            <person name="Kohler A."/>
            <person name="Grigoriev I.V."/>
            <person name="Martin F.M."/>
            <person name="Hacquard S."/>
        </authorList>
    </citation>
    <scope>NUCLEOTIDE SEQUENCE</scope>
    <source>
        <strain evidence="3">MPI-CAGE-CH-0235</strain>
    </source>
</reference>
<dbReference type="SUPFAM" id="SSF50370">
    <property type="entry name" value="Ricin B-like lectins"/>
    <property type="match status" value="2"/>
</dbReference>
<evidence type="ECO:0000313" key="3">
    <source>
        <dbReference type="EMBL" id="KAH7308112.1"/>
    </source>
</evidence>
<evidence type="ECO:0000256" key="2">
    <source>
        <dbReference type="SAM" id="SignalP"/>
    </source>
</evidence>
<evidence type="ECO:0000256" key="1">
    <source>
        <dbReference type="SAM" id="MobiDB-lite"/>
    </source>
</evidence>
<dbReference type="EMBL" id="JAGPNK010000016">
    <property type="protein sequence ID" value="KAH7308112.1"/>
    <property type="molecule type" value="Genomic_DNA"/>
</dbReference>
<keyword evidence="2" id="KW-0732">Signal</keyword>
<comment type="caution">
    <text evidence="3">The sequence shown here is derived from an EMBL/GenBank/DDBJ whole genome shotgun (WGS) entry which is preliminary data.</text>
</comment>
<keyword evidence="4" id="KW-1185">Reference proteome</keyword>
<dbReference type="AlphaFoldDB" id="A0A8K0SCC3"/>
<sequence length="437" mass="45239">MISKSSLFTLLAATLAAAGPVTRRQVPQLNQEAFEEAHTRDDGATRAFSDVQIKTSDGRCLFVDILSGDFRANLTPVQIADCGTTDGQGWDVITAGIHNDQPGQVLVVSTLTQACLNFDPRRQPGNQVLLFSCGGRADGGGQVTGSQLFAFDGGAGPLSLTPRDAQGSCLATAGNVIDIANCADGAAEQSFTFGDGAGNDGGNGNDNDNEGDNQEPAPTEDNDNAPAPTSTEAAASTTAAAPAITEAPDADAPAAPGEPVAVSRGGFLQQDAVEEAHKFDGTAVRALQSINIRASDGRCLSIDTTAGDFRQNLIPVAMVECQSVRNQKFDIITSGVHNNGRDGRVLVASNLTEGCISFDGRRAVGDTVNLFSCGGRADGGGETDFAQLFPFDAESDNMILEPQNGNGDICLVAGDERVDSAPCTGDNDQVWELVAVL</sequence>
<organism evidence="3 4">
    <name type="scientific">Stachybotrys elegans</name>
    <dbReference type="NCBI Taxonomy" id="80388"/>
    <lineage>
        <taxon>Eukaryota</taxon>
        <taxon>Fungi</taxon>
        <taxon>Dikarya</taxon>
        <taxon>Ascomycota</taxon>
        <taxon>Pezizomycotina</taxon>
        <taxon>Sordariomycetes</taxon>
        <taxon>Hypocreomycetidae</taxon>
        <taxon>Hypocreales</taxon>
        <taxon>Stachybotryaceae</taxon>
        <taxon>Stachybotrys</taxon>
    </lineage>
</organism>
<feature type="region of interest" description="Disordered" evidence="1">
    <location>
        <begin position="193"/>
        <end position="240"/>
    </location>
</feature>
<proteinExistence type="predicted"/>
<gene>
    <name evidence="3" type="ORF">B0I35DRAFT_483393</name>
</gene>
<dbReference type="Gene3D" id="2.80.10.50">
    <property type="match status" value="2"/>
</dbReference>
<feature type="compositionally biased region" description="Acidic residues" evidence="1">
    <location>
        <begin position="207"/>
        <end position="223"/>
    </location>
</feature>
<feature type="compositionally biased region" description="Gly residues" evidence="1">
    <location>
        <begin position="195"/>
        <end position="204"/>
    </location>
</feature>
<dbReference type="CDD" id="cd00161">
    <property type="entry name" value="beta-trefoil_Ricin-like"/>
    <property type="match status" value="1"/>
</dbReference>
<feature type="signal peptide" evidence="2">
    <location>
        <begin position="1"/>
        <end position="18"/>
    </location>
</feature>
<dbReference type="PROSITE" id="PS50231">
    <property type="entry name" value="RICIN_B_LECTIN"/>
    <property type="match status" value="2"/>
</dbReference>
<dbReference type="OrthoDB" id="5383818at2759"/>
<accession>A0A8K0SCC3</accession>
<protein>
    <recommendedName>
        <fullName evidence="5">Ricin B lectin domain-containing protein</fullName>
    </recommendedName>
</protein>
<evidence type="ECO:0008006" key="5">
    <source>
        <dbReference type="Google" id="ProtNLM"/>
    </source>
</evidence>
<evidence type="ECO:0000313" key="4">
    <source>
        <dbReference type="Proteomes" id="UP000813444"/>
    </source>
</evidence>
<dbReference type="Proteomes" id="UP000813444">
    <property type="component" value="Unassembled WGS sequence"/>
</dbReference>
<name>A0A8K0SCC3_9HYPO</name>
<dbReference type="InterPro" id="IPR035992">
    <property type="entry name" value="Ricin_B-like_lectins"/>
</dbReference>